<feature type="region of interest" description="Disordered" evidence="1">
    <location>
        <begin position="67"/>
        <end position="98"/>
    </location>
</feature>
<evidence type="ECO:0000256" key="1">
    <source>
        <dbReference type="SAM" id="MobiDB-lite"/>
    </source>
</evidence>
<dbReference type="RefSeq" id="WP_262563969.1">
    <property type="nucleotide sequence ID" value="NZ_JAPFCC010000001.1"/>
</dbReference>
<dbReference type="EMBL" id="JAPFCC010000001">
    <property type="protein sequence ID" value="MCW7554228.1"/>
    <property type="molecule type" value="Genomic_DNA"/>
</dbReference>
<gene>
    <name evidence="2" type="ORF">NX722_16695</name>
</gene>
<name>A0ABT3MXW6_9GAMM</name>
<sequence length="157" mass="16962">MYRLKNQTGMALLVCMVILLLSAIAVISTTKNSALANRSSYLFQREATTFQLADSALHRSLRDFRDSPAARMQARSDNGLRVTTSSRGAGASDSLPGGEIRADAVTRITRPDPVGNSISEGVGGTKFFIYTTTSQARDPDTRASINLEAGYKSREVN</sequence>
<organism evidence="2 3">
    <name type="scientific">Endozoicomonas gorgoniicola</name>
    <dbReference type="NCBI Taxonomy" id="1234144"/>
    <lineage>
        <taxon>Bacteria</taxon>
        <taxon>Pseudomonadati</taxon>
        <taxon>Pseudomonadota</taxon>
        <taxon>Gammaproteobacteria</taxon>
        <taxon>Oceanospirillales</taxon>
        <taxon>Endozoicomonadaceae</taxon>
        <taxon>Endozoicomonas</taxon>
    </lineage>
</organism>
<dbReference type="Proteomes" id="UP001209854">
    <property type="component" value="Unassembled WGS sequence"/>
</dbReference>
<evidence type="ECO:0000313" key="3">
    <source>
        <dbReference type="Proteomes" id="UP001209854"/>
    </source>
</evidence>
<keyword evidence="3" id="KW-1185">Reference proteome</keyword>
<evidence type="ECO:0008006" key="4">
    <source>
        <dbReference type="Google" id="ProtNLM"/>
    </source>
</evidence>
<protein>
    <recommendedName>
        <fullName evidence="4">Type 4 fimbrial biogenesis protein PilX N-terminal domain-containing protein</fullName>
    </recommendedName>
</protein>
<evidence type="ECO:0000313" key="2">
    <source>
        <dbReference type="EMBL" id="MCW7554228.1"/>
    </source>
</evidence>
<proteinExistence type="predicted"/>
<comment type="caution">
    <text evidence="2">The sequence shown here is derived from an EMBL/GenBank/DDBJ whole genome shotgun (WGS) entry which is preliminary data.</text>
</comment>
<reference evidence="2 3" key="1">
    <citation type="submission" date="2022-10" db="EMBL/GenBank/DDBJ databases">
        <title>High-quality genome sequences of two octocoral-associated bacteria, Endozoicomonas euniceicola EF212 and Endozoicomonas gorgoniicola PS125.</title>
        <authorList>
            <person name="Chiou Y.-J."/>
            <person name="Chen Y.-H."/>
        </authorList>
    </citation>
    <scope>NUCLEOTIDE SEQUENCE [LARGE SCALE GENOMIC DNA]</scope>
    <source>
        <strain evidence="2 3">PS125</strain>
    </source>
</reference>
<accession>A0ABT3MXW6</accession>